<dbReference type="FunFam" id="3.40.50.300:FF:000559">
    <property type="entry name" value="Nuclear/nucleolar GTPase 2"/>
    <property type="match status" value="1"/>
</dbReference>
<dbReference type="InterPro" id="IPR023179">
    <property type="entry name" value="GTP-bd_ortho_bundle_sf"/>
</dbReference>
<evidence type="ECO:0000256" key="7">
    <source>
        <dbReference type="RuleBase" id="RU364023"/>
    </source>
</evidence>
<dbReference type="PROSITE" id="PS51721">
    <property type="entry name" value="G_CP"/>
    <property type="match status" value="1"/>
</dbReference>
<evidence type="ECO:0000313" key="10">
    <source>
        <dbReference type="EMBL" id="GAQ91582.1"/>
    </source>
</evidence>
<keyword evidence="3 7" id="KW-0342">GTP-binding</keyword>
<evidence type="ECO:0000256" key="6">
    <source>
        <dbReference type="ARBA" id="ARBA00070018"/>
    </source>
</evidence>
<keyword evidence="2 7" id="KW-0547">Nucleotide-binding</keyword>
<keyword evidence="11" id="KW-1185">Reference proteome</keyword>
<reference evidence="10 11" key="1">
    <citation type="journal article" date="2014" name="Nat. Commun.">
        <title>Klebsormidium flaccidum genome reveals primary factors for plant terrestrial adaptation.</title>
        <authorList>
            <person name="Hori K."/>
            <person name="Maruyama F."/>
            <person name="Fujisawa T."/>
            <person name="Togashi T."/>
            <person name="Yamamoto N."/>
            <person name="Seo M."/>
            <person name="Sato S."/>
            <person name="Yamada T."/>
            <person name="Mori H."/>
            <person name="Tajima N."/>
            <person name="Moriyama T."/>
            <person name="Ikeuchi M."/>
            <person name="Watanabe M."/>
            <person name="Wada H."/>
            <person name="Kobayashi K."/>
            <person name="Saito M."/>
            <person name="Masuda T."/>
            <person name="Sasaki-Sekimoto Y."/>
            <person name="Mashiguchi K."/>
            <person name="Awai K."/>
            <person name="Shimojima M."/>
            <person name="Masuda S."/>
            <person name="Iwai M."/>
            <person name="Nobusawa T."/>
            <person name="Narise T."/>
            <person name="Kondo S."/>
            <person name="Saito H."/>
            <person name="Sato R."/>
            <person name="Murakawa M."/>
            <person name="Ihara Y."/>
            <person name="Oshima-Yamada Y."/>
            <person name="Ohtaka K."/>
            <person name="Satoh M."/>
            <person name="Sonobe K."/>
            <person name="Ishii M."/>
            <person name="Ohtani R."/>
            <person name="Kanamori-Sato M."/>
            <person name="Honoki R."/>
            <person name="Miyazaki D."/>
            <person name="Mochizuki H."/>
            <person name="Umetsu J."/>
            <person name="Higashi K."/>
            <person name="Shibata D."/>
            <person name="Kamiya Y."/>
            <person name="Sato N."/>
            <person name="Nakamura Y."/>
            <person name="Tabata S."/>
            <person name="Ida S."/>
            <person name="Kurokawa K."/>
            <person name="Ohta H."/>
        </authorList>
    </citation>
    <scope>NUCLEOTIDE SEQUENCE [LARGE SCALE GENOMIC DNA]</scope>
    <source>
        <strain evidence="10 11">NIES-2285</strain>
    </source>
</reference>
<evidence type="ECO:0000256" key="3">
    <source>
        <dbReference type="ARBA" id="ARBA00023134"/>
    </source>
</evidence>
<dbReference type="OMA" id="RTQGFNH"/>
<dbReference type="FunFam" id="1.10.1580.10:FF:000001">
    <property type="entry name" value="Nucleolar GTP-binding protein 2"/>
    <property type="match status" value="1"/>
</dbReference>
<dbReference type="InterPro" id="IPR006073">
    <property type="entry name" value="GTP-bd"/>
</dbReference>
<keyword evidence="4 7" id="KW-0539">Nucleus</keyword>
<dbReference type="InterPro" id="IPR012971">
    <property type="entry name" value="NOG2_N_dom"/>
</dbReference>
<accession>A0A1Y1IN81</accession>
<evidence type="ECO:0000256" key="8">
    <source>
        <dbReference type="SAM" id="MobiDB-lite"/>
    </source>
</evidence>
<dbReference type="Pfam" id="PF08153">
    <property type="entry name" value="NGP1NT"/>
    <property type="match status" value="1"/>
</dbReference>
<organism evidence="10 11">
    <name type="scientific">Klebsormidium nitens</name>
    <name type="common">Green alga</name>
    <name type="synonym">Ulothrix nitens</name>
    <dbReference type="NCBI Taxonomy" id="105231"/>
    <lineage>
        <taxon>Eukaryota</taxon>
        <taxon>Viridiplantae</taxon>
        <taxon>Streptophyta</taxon>
        <taxon>Klebsormidiophyceae</taxon>
        <taxon>Klebsormidiales</taxon>
        <taxon>Klebsormidiaceae</taxon>
        <taxon>Klebsormidium</taxon>
    </lineage>
</organism>
<dbReference type="AlphaFoldDB" id="A0A1Y1IN81"/>
<keyword evidence="7" id="KW-0378">Hydrolase</keyword>
<evidence type="ECO:0000256" key="2">
    <source>
        <dbReference type="ARBA" id="ARBA00022741"/>
    </source>
</evidence>
<evidence type="ECO:0000256" key="4">
    <source>
        <dbReference type="ARBA" id="ARBA00023242"/>
    </source>
</evidence>
<dbReference type="Pfam" id="PF01926">
    <property type="entry name" value="MMR_HSR1"/>
    <property type="match status" value="1"/>
</dbReference>
<evidence type="ECO:0000256" key="1">
    <source>
        <dbReference type="ARBA" id="ARBA00004604"/>
    </source>
</evidence>
<dbReference type="Proteomes" id="UP000054558">
    <property type="component" value="Unassembled WGS sequence"/>
</dbReference>
<dbReference type="PANTHER" id="PTHR11089:SF9">
    <property type="entry name" value="NUCLEOLAR GTP-BINDING PROTEIN 2"/>
    <property type="match status" value="1"/>
</dbReference>
<feature type="region of interest" description="Disordered" evidence="8">
    <location>
        <begin position="630"/>
        <end position="689"/>
    </location>
</feature>
<feature type="domain" description="CP-type G" evidence="9">
    <location>
        <begin position="209"/>
        <end position="370"/>
    </location>
</feature>
<feature type="region of interest" description="Disordered" evidence="8">
    <location>
        <begin position="1"/>
        <end position="35"/>
    </location>
</feature>
<dbReference type="InterPro" id="IPR027417">
    <property type="entry name" value="P-loop_NTPase"/>
</dbReference>
<feature type="compositionally biased region" description="Basic residues" evidence="8">
    <location>
        <begin position="675"/>
        <end position="689"/>
    </location>
</feature>
<evidence type="ECO:0000256" key="5">
    <source>
        <dbReference type="ARBA" id="ARBA00059990"/>
    </source>
</evidence>
<protein>
    <recommendedName>
        <fullName evidence="6 7">Nuclear/nucleolar GTPase 2</fullName>
    </recommendedName>
</protein>
<feature type="compositionally biased region" description="Basic and acidic residues" evidence="8">
    <location>
        <begin position="590"/>
        <end position="599"/>
    </location>
</feature>
<comment type="subcellular location">
    <subcellularLocation>
        <location evidence="1 7">Nucleus</location>
        <location evidence="1 7">Nucleolus</location>
    </subcellularLocation>
</comment>
<comment type="function">
    <text evidence="5 7">GTPase involved in pre-60S ribosomal subunit maturation.</text>
</comment>
<dbReference type="InterPro" id="IPR024929">
    <property type="entry name" value="GNL2_CP_dom"/>
</dbReference>
<feature type="region of interest" description="Disordered" evidence="8">
    <location>
        <begin position="507"/>
        <end position="617"/>
    </location>
</feature>
<dbReference type="InterPro" id="IPR030378">
    <property type="entry name" value="G_CP_dom"/>
</dbReference>
<dbReference type="Gene3D" id="1.10.1580.10">
    <property type="match status" value="1"/>
</dbReference>
<dbReference type="PANTHER" id="PTHR11089">
    <property type="entry name" value="GTP-BINDING PROTEIN-RELATED"/>
    <property type="match status" value="1"/>
</dbReference>
<proteinExistence type="inferred from homology"/>
<dbReference type="GO" id="GO:0016787">
    <property type="term" value="F:hydrolase activity"/>
    <property type="evidence" value="ECO:0007669"/>
    <property type="project" value="UniProtKB-KW"/>
</dbReference>
<dbReference type="STRING" id="105231.A0A1Y1IN81"/>
<evidence type="ECO:0000313" key="11">
    <source>
        <dbReference type="Proteomes" id="UP000054558"/>
    </source>
</evidence>
<dbReference type="EMBL" id="DF237761">
    <property type="protein sequence ID" value="GAQ91582.1"/>
    <property type="molecule type" value="Genomic_DNA"/>
</dbReference>
<evidence type="ECO:0000259" key="9">
    <source>
        <dbReference type="PROSITE" id="PS51721"/>
    </source>
</evidence>
<dbReference type="CDD" id="cd01858">
    <property type="entry name" value="NGP_1"/>
    <property type="match status" value="1"/>
</dbReference>
<feature type="compositionally biased region" description="Basic and acidic residues" evidence="8">
    <location>
        <begin position="659"/>
        <end position="674"/>
    </location>
</feature>
<gene>
    <name evidence="10" type="ORF">KFL_008120010</name>
</gene>
<dbReference type="InterPro" id="IPR050755">
    <property type="entry name" value="TRAFAC_YlqF/YawG_RiboMat"/>
</dbReference>
<feature type="compositionally biased region" description="Acidic residues" evidence="8">
    <location>
        <begin position="507"/>
        <end position="572"/>
    </location>
</feature>
<comment type="similarity">
    <text evidence="7">Belongs to the TRAFAC class YlqF/YawG GTPase family. RsgA subfamily.</text>
</comment>
<dbReference type="GO" id="GO:0005730">
    <property type="term" value="C:nucleolus"/>
    <property type="evidence" value="ECO:0000318"/>
    <property type="project" value="GO_Central"/>
</dbReference>
<dbReference type="Gene3D" id="3.40.50.300">
    <property type="entry name" value="P-loop containing nucleotide triphosphate hydrolases"/>
    <property type="match status" value="1"/>
</dbReference>
<dbReference type="GO" id="GO:0005525">
    <property type="term" value="F:GTP binding"/>
    <property type="evidence" value="ECO:0007669"/>
    <property type="project" value="UniProtKB-KW"/>
</dbReference>
<sequence length="689" mass="76551">MAKQKREKAPATPGKTKHSLDASKRDGKKPDKNLRTAATVRRLKMYKTRPIRDKNGKLVYEELQSKALPSTRIQGDRRWFGNTRVIGQKELEQFREEMTTKAGDAYTVLLKDRKLPMALLSDNQKTSRVKLLGTEPFGDAFGPKSTRKRPRLQVSDYGAMVDKAAEVADTHLEKAELDFAEAHRTGADEGVRSEVRDNMFLKGQSKRIWGELFKVLDSSDVVIQVIDARDPMGTRCKFLEHHLKKNATHKHLLLLLNKCDLVPAWVTKGWLRVLSREYPTLAFHASVTNPFGKGSLLSLLRQLARLKSDRQAISVGFVGYPNVGKSSVINTLRTKKVCKVAPIPGETKVWQYITLMKRINLIDCPGIVYQSNDTDTDIVLKGVVRVGNLSEPAEHVAEVLRRIKPEYLRRAYHIADWVDDLDFLTQLAKQTGKLGKGGEPDVQTAAKMVLFDWQRGKIPFFTPPPKDEEFLARAGVEAEGGNGPPGEEAPLVVRQSLQKVPVQAEMFDEDDNRAQDGAEEDEGEQEEEEEDDESVEADGEDEEGSDEEGQAEGYDEGLEGGYEEALEADSGGDEGIAGVAEPSTSGRSAESTRVKEKGASKKGKRKRVSEGVSDDEELTWEEVLASVQAQVGLVPGQDDVTTKSNGEDEEDTVVKGKGKREEPYSAKGKGEVRRVGRTSKKLKKSKRNE</sequence>
<dbReference type="SUPFAM" id="SSF52540">
    <property type="entry name" value="P-loop containing nucleoside triphosphate hydrolases"/>
    <property type="match status" value="1"/>
</dbReference>
<dbReference type="PRINTS" id="PR00326">
    <property type="entry name" value="GTP1OBG"/>
</dbReference>
<feature type="compositionally biased region" description="Basic and acidic residues" evidence="8">
    <location>
        <begin position="18"/>
        <end position="34"/>
    </location>
</feature>
<name>A0A1Y1IN81_KLENI</name>
<dbReference type="OrthoDB" id="444945at2759"/>